<feature type="domain" description="Porphobilinogen deaminase N-terminal" evidence="15">
    <location>
        <begin position="40"/>
        <end position="249"/>
    </location>
</feature>
<feature type="domain" description="Porphobilinogen deaminase C-terminal" evidence="16">
    <location>
        <begin position="265"/>
        <end position="335"/>
    </location>
</feature>
<comment type="function">
    <text evidence="2">Tetrapolymerization of the monopyrrole PBG into the hydroxymethylbilane pre-uroporphyrinogen in several discrete steps.</text>
</comment>
<keyword evidence="11" id="KW-0627">Porphyrin biosynthesis</keyword>
<dbReference type="FunCoup" id="C1FDP8">
    <property type="interactions" value="1452"/>
</dbReference>
<keyword evidence="9" id="KW-0934">Plastid</keyword>
<dbReference type="PROSITE" id="PS00533">
    <property type="entry name" value="PORPHOBILINOGEN_DEAM"/>
    <property type="match status" value="1"/>
</dbReference>
<dbReference type="SUPFAM" id="SSF53850">
    <property type="entry name" value="Periplasmic binding protein-like II"/>
    <property type="match status" value="1"/>
</dbReference>
<evidence type="ECO:0000256" key="14">
    <source>
        <dbReference type="ARBA" id="ARBA00074324"/>
    </source>
</evidence>
<dbReference type="PANTHER" id="PTHR11557">
    <property type="entry name" value="PORPHOBILINOGEN DEAMINASE"/>
    <property type="match status" value="1"/>
</dbReference>
<dbReference type="GeneID" id="8250098"/>
<evidence type="ECO:0000256" key="3">
    <source>
        <dbReference type="ARBA" id="ARBA00004229"/>
    </source>
</evidence>
<evidence type="ECO:0000256" key="8">
    <source>
        <dbReference type="ARBA" id="ARBA00022528"/>
    </source>
</evidence>
<evidence type="ECO:0000256" key="7">
    <source>
        <dbReference type="ARBA" id="ARBA00012655"/>
    </source>
</evidence>
<dbReference type="PANTHER" id="PTHR11557:SF0">
    <property type="entry name" value="PORPHOBILINOGEN DEAMINASE"/>
    <property type="match status" value="1"/>
</dbReference>
<dbReference type="SUPFAM" id="SSF54782">
    <property type="entry name" value="Porphobilinogen deaminase (hydroxymethylbilane synthase), C-terminal domain"/>
    <property type="match status" value="1"/>
</dbReference>
<comment type="subcellular location">
    <subcellularLocation>
        <location evidence="3">Plastid</location>
        <location evidence="3">Chloroplast</location>
    </subcellularLocation>
</comment>
<gene>
    <name evidence="17" type="primary">HMBS</name>
    <name evidence="17" type="ORF">MICPUN_78011</name>
</gene>
<dbReference type="EC" id="2.5.1.61" evidence="7"/>
<evidence type="ECO:0000256" key="6">
    <source>
        <dbReference type="ARBA" id="ARBA00005638"/>
    </source>
</evidence>
<dbReference type="InterPro" id="IPR022417">
    <property type="entry name" value="Porphobilin_deaminase_N"/>
</dbReference>
<evidence type="ECO:0000259" key="15">
    <source>
        <dbReference type="Pfam" id="PF01379"/>
    </source>
</evidence>
<accession>C1FDP8</accession>
<dbReference type="InterPro" id="IPR036803">
    <property type="entry name" value="Porphobilinogen_deaminase_C_sf"/>
</dbReference>
<dbReference type="Proteomes" id="UP000002009">
    <property type="component" value="Chromosome 1"/>
</dbReference>
<evidence type="ECO:0000256" key="4">
    <source>
        <dbReference type="ARBA" id="ARBA00004735"/>
    </source>
</evidence>
<dbReference type="Gene3D" id="3.30.160.40">
    <property type="entry name" value="Porphobilinogen deaminase, C-terminal domain"/>
    <property type="match status" value="1"/>
</dbReference>
<dbReference type="OMA" id="LWQANHI"/>
<dbReference type="GO" id="GO:0004418">
    <property type="term" value="F:hydroxymethylbilane synthase activity"/>
    <property type="evidence" value="ECO:0007669"/>
    <property type="project" value="UniProtKB-EC"/>
</dbReference>
<evidence type="ECO:0000256" key="5">
    <source>
        <dbReference type="ARBA" id="ARBA00005173"/>
    </source>
</evidence>
<dbReference type="PIRSF" id="PIRSF001438">
    <property type="entry name" value="4pyrrol_synth_OHMeBilane_synth"/>
    <property type="match status" value="1"/>
</dbReference>
<dbReference type="eggNOG" id="KOG2892">
    <property type="taxonomic scope" value="Eukaryota"/>
</dbReference>
<evidence type="ECO:0000256" key="12">
    <source>
        <dbReference type="ARBA" id="ARBA00030685"/>
    </source>
</evidence>
<dbReference type="OrthoDB" id="564646at2759"/>
<organism evidence="17 18">
    <name type="scientific">Micromonas commoda (strain RCC299 / NOUM17 / CCMP2709)</name>
    <name type="common">Picoplanktonic green alga</name>
    <dbReference type="NCBI Taxonomy" id="296587"/>
    <lineage>
        <taxon>Eukaryota</taxon>
        <taxon>Viridiplantae</taxon>
        <taxon>Chlorophyta</taxon>
        <taxon>Mamiellophyceae</taxon>
        <taxon>Mamiellales</taxon>
        <taxon>Mamiellaceae</taxon>
        <taxon>Micromonas</taxon>
    </lineage>
</organism>
<dbReference type="GO" id="GO:0006782">
    <property type="term" value="P:protoporphyrinogen IX biosynthetic process"/>
    <property type="evidence" value="ECO:0007669"/>
    <property type="project" value="UniProtKB-UniPathway"/>
</dbReference>
<protein>
    <recommendedName>
        <fullName evidence="14">Porphobilinogen deaminase, chloroplastic</fullName>
        <ecNumber evidence="7">2.5.1.61</ecNumber>
    </recommendedName>
    <alternativeName>
        <fullName evidence="13">Hydroxymethylbilane synthase</fullName>
    </alternativeName>
    <alternativeName>
        <fullName evidence="12">Pre-uroporphyrinogen synthase</fullName>
    </alternativeName>
</protein>
<dbReference type="EMBL" id="CP001574">
    <property type="protein sequence ID" value="ACO68822.1"/>
    <property type="molecule type" value="Genomic_DNA"/>
</dbReference>
<name>C1FDP8_MICCC</name>
<dbReference type="RefSeq" id="XP_002507564.1">
    <property type="nucleotide sequence ID" value="XM_002507518.1"/>
</dbReference>
<evidence type="ECO:0000256" key="11">
    <source>
        <dbReference type="ARBA" id="ARBA00023244"/>
    </source>
</evidence>
<dbReference type="InParanoid" id="C1FDP8"/>
<dbReference type="Gene3D" id="3.40.190.10">
    <property type="entry name" value="Periplasmic binding protein-like II"/>
    <property type="match status" value="2"/>
</dbReference>
<dbReference type="InterPro" id="IPR022418">
    <property type="entry name" value="Porphobilinogen_deaminase_C"/>
</dbReference>
<comment type="pathway">
    <text evidence="4">Porphyrin-containing compound metabolism; protoporphyrin-IX biosynthesis; coproporphyrinogen-III from 5-aminolevulinate: step 2/4.</text>
</comment>
<evidence type="ECO:0000259" key="16">
    <source>
        <dbReference type="Pfam" id="PF03900"/>
    </source>
</evidence>
<reference evidence="17 18" key="1">
    <citation type="journal article" date="2009" name="Science">
        <title>Green evolution and dynamic adaptations revealed by genomes of the marine picoeukaryotes Micromonas.</title>
        <authorList>
            <person name="Worden A.Z."/>
            <person name="Lee J.H."/>
            <person name="Mock T."/>
            <person name="Rouze P."/>
            <person name="Simmons M.P."/>
            <person name="Aerts A.L."/>
            <person name="Allen A.E."/>
            <person name="Cuvelier M.L."/>
            <person name="Derelle E."/>
            <person name="Everett M.V."/>
            <person name="Foulon E."/>
            <person name="Grimwood J."/>
            <person name="Gundlach H."/>
            <person name="Henrissat B."/>
            <person name="Napoli C."/>
            <person name="McDonald S.M."/>
            <person name="Parker M.S."/>
            <person name="Rombauts S."/>
            <person name="Salamov A."/>
            <person name="Von Dassow P."/>
            <person name="Badger J.H."/>
            <person name="Coutinho P.M."/>
            <person name="Demir E."/>
            <person name="Dubchak I."/>
            <person name="Gentemann C."/>
            <person name="Eikrem W."/>
            <person name="Gready J.E."/>
            <person name="John U."/>
            <person name="Lanier W."/>
            <person name="Lindquist E.A."/>
            <person name="Lucas S."/>
            <person name="Mayer K.F."/>
            <person name="Moreau H."/>
            <person name="Not F."/>
            <person name="Otillar R."/>
            <person name="Panaud O."/>
            <person name="Pangilinan J."/>
            <person name="Paulsen I."/>
            <person name="Piegu B."/>
            <person name="Poliakov A."/>
            <person name="Robbens S."/>
            <person name="Schmutz J."/>
            <person name="Toulza E."/>
            <person name="Wyss T."/>
            <person name="Zelensky A."/>
            <person name="Zhou K."/>
            <person name="Armbrust E.V."/>
            <person name="Bhattacharya D."/>
            <person name="Goodenough U.W."/>
            <person name="Van de Peer Y."/>
            <person name="Grigoriev I.V."/>
        </authorList>
    </citation>
    <scope>NUCLEOTIDE SEQUENCE [LARGE SCALE GENOMIC DNA]</scope>
    <source>
        <strain evidence="18">RCC299 / NOUM17</strain>
    </source>
</reference>
<dbReference type="FunFam" id="3.40.190.10:FF:000101">
    <property type="entry name" value="Porphobilinogen deaminase, chloroplastic"/>
    <property type="match status" value="1"/>
</dbReference>
<keyword evidence="10" id="KW-0808">Transferase</keyword>
<sequence>MRARFSGFNASFPLVARGVSRNVRDRGALRVTAEVDTPVIKIGTRGSPLALAQAYMTRDLLKASFPELGNDGALEICIIKTTGDKVLDQPLADIGGKGLFTRELDVALLDGRIDIAVHSMKDVPTYLPEGTILPCMLPREDVRDAFISVKYDDLSELPEGSLVGTASLRRQSQLLARFPGLKCVNFRGNVQSRIRKLQEGVVDCTLLAIAGLNRMDMTQHATKILDVDVMLPAVAQGAIGIACRTGDSKQITYLESLNHEETRIAVECERSFLAALDGSCRTPIAGFARKDGDNLRFNGLVAALDGSEILETSRVTKWSYADAIAAGKEAGAELKKKAPAEFFANLIEHGGSW</sequence>
<dbReference type="KEGG" id="mis:MICPUN_78011"/>
<dbReference type="HAMAP" id="MF_00260">
    <property type="entry name" value="Porphobil_deam"/>
    <property type="match status" value="1"/>
</dbReference>
<keyword evidence="18" id="KW-1185">Reference proteome</keyword>
<dbReference type="Pfam" id="PF03900">
    <property type="entry name" value="Porphobil_deamC"/>
    <property type="match status" value="1"/>
</dbReference>
<dbReference type="FunFam" id="3.40.190.10:FF:000004">
    <property type="entry name" value="Porphobilinogen deaminase"/>
    <property type="match status" value="1"/>
</dbReference>
<evidence type="ECO:0000256" key="1">
    <source>
        <dbReference type="ARBA" id="ARBA00001916"/>
    </source>
</evidence>
<evidence type="ECO:0000313" key="18">
    <source>
        <dbReference type="Proteomes" id="UP000002009"/>
    </source>
</evidence>
<dbReference type="PRINTS" id="PR00151">
    <property type="entry name" value="PORPHBDMNASE"/>
</dbReference>
<dbReference type="FunFam" id="3.30.160.40:FF:000001">
    <property type="entry name" value="Porphobilinogen deaminase"/>
    <property type="match status" value="1"/>
</dbReference>
<dbReference type="UniPathway" id="UPA00251">
    <property type="reaction ID" value="UER00319"/>
</dbReference>
<dbReference type="InterPro" id="IPR000860">
    <property type="entry name" value="HemC"/>
</dbReference>
<evidence type="ECO:0000256" key="13">
    <source>
        <dbReference type="ARBA" id="ARBA00033064"/>
    </source>
</evidence>
<dbReference type="CDD" id="cd13648">
    <property type="entry name" value="PBP2_PBGD_1"/>
    <property type="match status" value="1"/>
</dbReference>
<evidence type="ECO:0000256" key="9">
    <source>
        <dbReference type="ARBA" id="ARBA00022640"/>
    </source>
</evidence>
<evidence type="ECO:0000256" key="2">
    <source>
        <dbReference type="ARBA" id="ARBA00002869"/>
    </source>
</evidence>
<comment type="similarity">
    <text evidence="6">Belongs to the HMBS family.</text>
</comment>
<evidence type="ECO:0000313" key="17">
    <source>
        <dbReference type="EMBL" id="ACO68822.1"/>
    </source>
</evidence>
<evidence type="ECO:0000256" key="10">
    <source>
        <dbReference type="ARBA" id="ARBA00022679"/>
    </source>
</evidence>
<comment type="pathway">
    <text evidence="5">Porphyrin-containing compound metabolism; chlorophyll biosynthesis.</text>
</comment>
<proteinExistence type="inferred from homology"/>
<keyword evidence="8" id="KW-0150">Chloroplast</keyword>
<dbReference type="NCBIfam" id="TIGR00212">
    <property type="entry name" value="hemC"/>
    <property type="match status" value="1"/>
</dbReference>
<dbReference type="Pfam" id="PF01379">
    <property type="entry name" value="Porphobil_deam"/>
    <property type="match status" value="1"/>
</dbReference>
<comment type="cofactor">
    <cofactor evidence="1">
        <name>dipyrromethane</name>
        <dbReference type="ChEBI" id="CHEBI:60342"/>
    </cofactor>
</comment>
<dbReference type="AlphaFoldDB" id="C1FDP8"/>
<dbReference type="InterPro" id="IPR022419">
    <property type="entry name" value="Porphobilin_deaminase_cofac_BS"/>
</dbReference>
<dbReference type="STRING" id="296587.C1FDP8"/>
<dbReference type="GO" id="GO:0009507">
    <property type="term" value="C:chloroplast"/>
    <property type="evidence" value="ECO:0007669"/>
    <property type="project" value="UniProtKB-SubCell"/>
</dbReference>